<dbReference type="SUPFAM" id="SSF56112">
    <property type="entry name" value="Protein kinase-like (PK-like)"/>
    <property type="match status" value="1"/>
</dbReference>
<dbReference type="PANTHER" id="PTHR44329:SF291">
    <property type="entry name" value="PROTEIN KINASE DOMAIN-CONTAINING PROTEIN"/>
    <property type="match status" value="1"/>
</dbReference>
<sequence length="678" mass="78354">MKHNENNSNEHWFDDAISKKLIKYYDYRYFNNIELIGNGGFGRVFRANWKNSEQYLALKSIFNFKNATFVKEIVRELELQREVDFHDNIISFLGITICDSEIQNEKKYLLVMEYASDGTLGEYLKKNFNNLSWNDKFRLANELTCAVLCLHDEGIIHRDLHSKNILVHQNTIKLTDFGLSKRINESSSSKTRSKIFGVIPYIDPKVFNSQVNKSTPNQKYTLDEKSDIYSIGVLFWEISSGRPPFYTEGEPYDVSLAVQISLGHRETPVLNTPIDYVNLYSDCWDNEPDNRPTIKQVVARLKEIIKNNDRSPNEPQFNYSVTNIIPISFYDLICKTLSIFQNMYYAHDLEETPDESRVDSPVNDDSLVNRHPSTNNETTANGDSPNRNCGNYNNNSSLHGDLSLIMNNFDIMNTENFIESFTSDATILNHVSLQDDSSQLNMDPDTKELIEPVTIESNVQQFESNMDNVDNNEVLLEMKEDINKLGLKKIKSTKTRKKKSIMSIINFFKKNLSISVDEIINVINQMTDEEKVWEEQKNILLDYFVTNNINSKKFYNWLLSNQNISKNIFLLGYFNHLGIETDEDNEKAFNLFIDASEQDYTLAKYHVGICYQQGIGTEKNDELAFKYFETVANEDFVAGQLEVGCCYAKGTGVEKDENKAVYWYNKAHEKKKNANNNQ</sequence>
<dbReference type="EMBL" id="BLAL01000197">
    <property type="protein sequence ID" value="GES90968.1"/>
    <property type="molecule type" value="Genomic_DNA"/>
</dbReference>
<protein>
    <submittedName>
        <fullName evidence="5">Kinase-like domain-containing protein</fullName>
    </submittedName>
</protein>
<dbReference type="Proteomes" id="UP000615446">
    <property type="component" value="Unassembled WGS sequence"/>
</dbReference>
<evidence type="ECO:0000313" key="4">
    <source>
        <dbReference type="EMBL" id="GBB84172.1"/>
    </source>
</evidence>
<comment type="caution">
    <text evidence="4">The sequence shown here is derived from an EMBL/GenBank/DDBJ whole genome shotgun (WGS) entry which is preliminary data.</text>
</comment>
<dbReference type="PRINTS" id="PR00109">
    <property type="entry name" value="TYRKINASE"/>
</dbReference>
<dbReference type="InterPro" id="IPR001245">
    <property type="entry name" value="Ser-Thr/Tyr_kinase_cat_dom"/>
</dbReference>
<dbReference type="Pfam" id="PF07714">
    <property type="entry name" value="PK_Tyr_Ser-Thr"/>
    <property type="match status" value="1"/>
</dbReference>
<dbReference type="InterPro" id="IPR011990">
    <property type="entry name" value="TPR-like_helical_dom_sf"/>
</dbReference>
<keyword evidence="6" id="KW-1185">Reference proteome</keyword>
<feature type="compositionally biased region" description="Polar residues" evidence="2">
    <location>
        <begin position="371"/>
        <end position="385"/>
    </location>
</feature>
<feature type="binding site" evidence="1">
    <location>
        <position position="59"/>
    </location>
    <ligand>
        <name>ATP</name>
        <dbReference type="ChEBI" id="CHEBI:30616"/>
    </ligand>
</feature>
<feature type="region of interest" description="Disordered" evidence="2">
    <location>
        <begin position="354"/>
        <end position="392"/>
    </location>
</feature>
<evidence type="ECO:0000256" key="2">
    <source>
        <dbReference type="SAM" id="MobiDB-lite"/>
    </source>
</evidence>
<dbReference type="OrthoDB" id="1668230at2759"/>
<evidence type="ECO:0000259" key="3">
    <source>
        <dbReference type="PROSITE" id="PS50011"/>
    </source>
</evidence>
<accession>A0A2Z6Q732</accession>
<dbReference type="Pfam" id="PF08238">
    <property type="entry name" value="Sel1"/>
    <property type="match status" value="3"/>
</dbReference>
<evidence type="ECO:0000313" key="6">
    <source>
        <dbReference type="Proteomes" id="UP000247702"/>
    </source>
</evidence>
<dbReference type="SMART" id="SM00671">
    <property type="entry name" value="SEL1"/>
    <property type="match status" value="3"/>
</dbReference>
<dbReference type="InterPro" id="IPR006597">
    <property type="entry name" value="Sel1-like"/>
</dbReference>
<evidence type="ECO:0000313" key="5">
    <source>
        <dbReference type="EMBL" id="GES90968.1"/>
    </source>
</evidence>
<name>A0A2Z6Q732_9GLOM</name>
<dbReference type="PROSITE" id="PS00107">
    <property type="entry name" value="PROTEIN_KINASE_ATP"/>
    <property type="match status" value="1"/>
</dbReference>
<gene>
    <name evidence="5" type="ORF">RCL2_001780000</name>
    <name evidence="4" type="ORF">RclHR1_01080028</name>
</gene>
<keyword evidence="5" id="KW-0418">Kinase</keyword>
<evidence type="ECO:0000256" key="1">
    <source>
        <dbReference type="PROSITE-ProRule" id="PRU10141"/>
    </source>
</evidence>
<dbReference type="InterPro" id="IPR017441">
    <property type="entry name" value="Protein_kinase_ATP_BS"/>
</dbReference>
<dbReference type="Gene3D" id="1.10.510.10">
    <property type="entry name" value="Transferase(Phosphotransferase) domain 1"/>
    <property type="match status" value="1"/>
</dbReference>
<dbReference type="InterPro" id="IPR000719">
    <property type="entry name" value="Prot_kinase_dom"/>
</dbReference>
<dbReference type="Proteomes" id="UP000247702">
    <property type="component" value="Unassembled WGS sequence"/>
</dbReference>
<dbReference type="GO" id="GO:0004674">
    <property type="term" value="F:protein serine/threonine kinase activity"/>
    <property type="evidence" value="ECO:0007669"/>
    <property type="project" value="TreeGrafter"/>
</dbReference>
<dbReference type="GO" id="GO:0005524">
    <property type="term" value="F:ATP binding"/>
    <property type="evidence" value="ECO:0007669"/>
    <property type="project" value="UniProtKB-UniRule"/>
</dbReference>
<dbReference type="EMBL" id="BEXD01000091">
    <property type="protein sequence ID" value="GBB84172.1"/>
    <property type="molecule type" value="Genomic_DNA"/>
</dbReference>
<feature type="domain" description="Protein kinase" evidence="3">
    <location>
        <begin position="30"/>
        <end position="305"/>
    </location>
</feature>
<reference evidence="5" key="2">
    <citation type="submission" date="2019-10" db="EMBL/GenBank/DDBJ databases">
        <title>Conservation and host-specific expression of non-tandemly repeated heterogenous ribosome RNA gene in arbuscular mycorrhizal fungi.</title>
        <authorList>
            <person name="Maeda T."/>
            <person name="Kobayashi Y."/>
            <person name="Nakagawa T."/>
            <person name="Ezawa T."/>
            <person name="Yamaguchi K."/>
            <person name="Bino T."/>
            <person name="Nishimoto Y."/>
            <person name="Shigenobu S."/>
            <person name="Kawaguchi M."/>
        </authorList>
    </citation>
    <scope>NUCLEOTIDE SEQUENCE</scope>
    <source>
        <strain evidence="5">HR1</strain>
    </source>
</reference>
<keyword evidence="1" id="KW-0067">ATP-binding</keyword>
<dbReference type="InterPro" id="IPR011009">
    <property type="entry name" value="Kinase-like_dom_sf"/>
</dbReference>
<dbReference type="Gene3D" id="1.25.40.10">
    <property type="entry name" value="Tetratricopeptide repeat domain"/>
    <property type="match status" value="1"/>
</dbReference>
<proteinExistence type="predicted"/>
<reference evidence="4 6" key="1">
    <citation type="submission" date="2017-11" db="EMBL/GenBank/DDBJ databases">
        <title>The genome of Rhizophagus clarus HR1 reveals common genetic basis of auxotrophy among arbuscular mycorrhizal fungi.</title>
        <authorList>
            <person name="Kobayashi Y."/>
        </authorList>
    </citation>
    <scope>NUCLEOTIDE SEQUENCE [LARGE SCALE GENOMIC DNA]</scope>
    <source>
        <strain evidence="4 6">HR1</strain>
    </source>
</reference>
<keyword evidence="1" id="KW-0547">Nucleotide-binding</keyword>
<dbReference type="AlphaFoldDB" id="A0A2Z6Q732"/>
<dbReference type="PROSITE" id="PS50011">
    <property type="entry name" value="PROTEIN_KINASE_DOM"/>
    <property type="match status" value="1"/>
</dbReference>
<dbReference type="SUPFAM" id="SSF81901">
    <property type="entry name" value="HCP-like"/>
    <property type="match status" value="1"/>
</dbReference>
<dbReference type="InterPro" id="IPR051681">
    <property type="entry name" value="Ser/Thr_Kinases-Pseudokinases"/>
</dbReference>
<dbReference type="PANTHER" id="PTHR44329">
    <property type="entry name" value="SERINE/THREONINE-PROTEIN KINASE TNNI3K-RELATED"/>
    <property type="match status" value="1"/>
</dbReference>
<organism evidence="4 6">
    <name type="scientific">Rhizophagus clarus</name>
    <dbReference type="NCBI Taxonomy" id="94130"/>
    <lineage>
        <taxon>Eukaryota</taxon>
        <taxon>Fungi</taxon>
        <taxon>Fungi incertae sedis</taxon>
        <taxon>Mucoromycota</taxon>
        <taxon>Glomeromycotina</taxon>
        <taxon>Glomeromycetes</taxon>
        <taxon>Glomerales</taxon>
        <taxon>Glomeraceae</taxon>
        <taxon>Rhizophagus</taxon>
    </lineage>
</organism>
<keyword evidence="5" id="KW-0808">Transferase</keyword>